<evidence type="ECO:0000259" key="2">
    <source>
        <dbReference type="Pfam" id="PF08327"/>
    </source>
</evidence>
<dbReference type="Pfam" id="PF08327">
    <property type="entry name" value="AHSA1"/>
    <property type="match status" value="1"/>
</dbReference>
<dbReference type="KEGG" id="pstg:E8M01_15570"/>
<proteinExistence type="inferred from homology"/>
<dbReference type="SUPFAM" id="SSF55961">
    <property type="entry name" value="Bet v1-like"/>
    <property type="match status" value="1"/>
</dbReference>
<name>A0A4D7B4V6_9HYPH</name>
<feature type="domain" description="Activator of Hsp90 ATPase homologue 1/2-like C-terminal" evidence="2">
    <location>
        <begin position="22"/>
        <end position="150"/>
    </location>
</feature>
<gene>
    <name evidence="3" type="ORF">E8M01_15570</name>
</gene>
<protein>
    <submittedName>
        <fullName evidence="3">SRPBCC family protein</fullName>
    </submittedName>
</protein>
<reference evidence="3 4" key="1">
    <citation type="submission" date="2019-04" db="EMBL/GenBank/DDBJ databases">
        <title>Phreatobacter aquaticus sp. nov.</title>
        <authorList>
            <person name="Choi A."/>
        </authorList>
    </citation>
    <scope>NUCLEOTIDE SEQUENCE [LARGE SCALE GENOMIC DNA]</scope>
    <source>
        <strain evidence="3 4">KCTC 52518</strain>
    </source>
</reference>
<accession>A0A4D7B4V6</accession>
<dbReference type="Gene3D" id="3.30.530.20">
    <property type="match status" value="1"/>
</dbReference>
<evidence type="ECO:0000313" key="4">
    <source>
        <dbReference type="Proteomes" id="UP000298781"/>
    </source>
</evidence>
<dbReference type="OrthoDB" id="9800600at2"/>
<dbReference type="InterPro" id="IPR023393">
    <property type="entry name" value="START-like_dom_sf"/>
</dbReference>
<dbReference type="CDD" id="cd08899">
    <property type="entry name" value="SRPBCC_CalC_Aha1-like_6"/>
    <property type="match status" value="1"/>
</dbReference>
<keyword evidence="4" id="KW-1185">Reference proteome</keyword>
<dbReference type="AlphaFoldDB" id="A0A4D7B4V6"/>
<evidence type="ECO:0000256" key="1">
    <source>
        <dbReference type="ARBA" id="ARBA00006817"/>
    </source>
</evidence>
<evidence type="ECO:0000313" key="3">
    <source>
        <dbReference type="EMBL" id="QCI65498.1"/>
    </source>
</evidence>
<comment type="similarity">
    <text evidence="1">Belongs to the AHA1 family.</text>
</comment>
<dbReference type="Proteomes" id="UP000298781">
    <property type="component" value="Chromosome"/>
</dbReference>
<dbReference type="InterPro" id="IPR013538">
    <property type="entry name" value="ASHA1/2-like_C"/>
</dbReference>
<sequence length="176" mass="19961">MSDHGIVTEAGVVVFRRVLPGPIERVWAYLTEADKRGTWLASGEMDLRVGGKAELFFDHQTLTPHKETIPEKYEGLEKGHVNHGRITRVDPPYRLSFLWDSPEPTGSEVSFELAEQGPDVLLVLTHRRLKDQAEMCSVASGWHTHLGILVDKLNGRVPQPFWATHAVVERDYEKRI</sequence>
<dbReference type="RefSeq" id="WP_136960945.1">
    <property type="nucleotide sequence ID" value="NZ_CP039690.1"/>
</dbReference>
<organism evidence="3 4">
    <name type="scientific">Phreatobacter stygius</name>
    <dbReference type="NCBI Taxonomy" id="1940610"/>
    <lineage>
        <taxon>Bacteria</taxon>
        <taxon>Pseudomonadati</taxon>
        <taxon>Pseudomonadota</taxon>
        <taxon>Alphaproteobacteria</taxon>
        <taxon>Hyphomicrobiales</taxon>
        <taxon>Phreatobacteraceae</taxon>
        <taxon>Phreatobacter</taxon>
    </lineage>
</organism>
<dbReference type="EMBL" id="CP039690">
    <property type="protein sequence ID" value="QCI65498.1"/>
    <property type="molecule type" value="Genomic_DNA"/>
</dbReference>